<keyword evidence="4" id="KW-1185">Reference proteome</keyword>
<gene>
    <name evidence="3" type="ORF">GCM10011342_16040</name>
</gene>
<dbReference type="Pfam" id="PF01939">
    <property type="entry name" value="NucS_C"/>
    <property type="match status" value="1"/>
</dbReference>
<organism evidence="3 4">
    <name type="scientific">Aquisalinus flavus</name>
    <dbReference type="NCBI Taxonomy" id="1526572"/>
    <lineage>
        <taxon>Bacteria</taxon>
        <taxon>Pseudomonadati</taxon>
        <taxon>Pseudomonadota</taxon>
        <taxon>Alphaproteobacteria</taxon>
        <taxon>Parvularculales</taxon>
        <taxon>Parvularculaceae</taxon>
        <taxon>Aquisalinus</taxon>
    </lineage>
</organism>
<evidence type="ECO:0000256" key="1">
    <source>
        <dbReference type="ARBA" id="ARBA00023125"/>
    </source>
</evidence>
<evidence type="ECO:0000313" key="3">
    <source>
        <dbReference type="EMBL" id="GGD07958.1"/>
    </source>
</evidence>
<reference evidence="3" key="1">
    <citation type="journal article" date="2014" name="Int. J. Syst. Evol. Microbiol.">
        <title>Complete genome sequence of Corynebacterium casei LMG S-19264T (=DSM 44701T), isolated from a smear-ripened cheese.</title>
        <authorList>
            <consortium name="US DOE Joint Genome Institute (JGI-PGF)"/>
            <person name="Walter F."/>
            <person name="Albersmeier A."/>
            <person name="Kalinowski J."/>
            <person name="Ruckert C."/>
        </authorList>
    </citation>
    <scope>NUCLEOTIDE SEQUENCE</scope>
    <source>
        <strain evidence="3">CGMCC 1.12921</strain>
    </source>
</reference>
<keyword evidence="1" id="KW-0238">DNA-binding</keyword>
<proteinExistence type="predicted"/>
<dbReference type="GO" id="GO:0004519">
    <property type="term" value="F:endonuclease activity"/>
    <property type="evidence" value="ECO:0007669"/>
    <property type="project" value="InterPro"/>
</dbReference>
<dbReference type="GO" id="GO:0003677">
    <property type="term" value="F:DNA binding"/>
    <property type="evidence" value="ECO:0007669"/>
    <property type="project" value="UniProtKB-KW"/>
</dbReference>
<dbReference type="PANTHER" id="PTHR38814:SF1">
    <property type="entry name" value="ENDONUCLEASE NUCS"/>
    <property type="match status" value="1"/>
</dbReference>
<name>A0A8J2V7I0_9PROT</name>
<evidence type="ECO:0000313" key="4">
    <source>
        <dbReference type="Proteomes" id="UP000613582"/>
    </source>
</evidence>
<dbReference type="InterPro" id="IPR048301">
    <property type="entry name" value="NucS_C"/>
</dbReference>
<accession>A0A8J2V7I0</accession>
<dbReference type="InterPro" id="IPR002793">
    <property type="entry name" value="Endonuclease_NucS"/>
</dbReference>
<dbReference type="RefSeq" id="WP_188158918.1">
    <property type="nucleotide sequence ID" value="NZ_BMGH01000001.1"/>
</dbReference>
<dbReference type="PANTHER" id="PTHR38814">
    <property type="entry name" value="ENDONUCLEASE NUCS"/>
    <property type="match status" value="1"/>
</dbReference>
<protein>
    <recommendedName>
        <fullName evidence="2">Endonuclease NucS C-terminal domain-containing protein</fullName>
    </recommendedName>
</protein>
<dbReference type="AlphaFoldDB" id="A0A8J2V7I0"/>
<dbReference type="CDD" id="cd22341">
    <property type="entry name" value="NucS-like"/>
    <property type="match status" value="1"/>
</dbReference>
<dbReference type="Proteomes" id="UP000613582">
    <property type="component" value="Unassembled WGS sequence"/>
</dbReference>
<dbReference type="Gene3D" id="3.40.1350.10">
    <property type="match status" value="1"/>
</dbReference>
<reference evidence="3" key="2">
    <citation type="submission" date="2020-09" db="EMBL/GenBank/DDBJ databases">
        <authorList>
            <person name="Sun Q."/>
            <person name="Zhou Y."/>
        </authorList>
    </citation>
    <scope>NUCLEOTIDE SEQUENCE</scope>
    <source>
        <strain evidence="3">CGMCC 1.12921</strain>
    </source>
</reference>
<dbReference type="InterPro" id="IPR011856">
    <property type="entry name" value="tRNA_endonuc-like_dom_sf"/>
</dbReference>
<dbReference type="EMBL" id="BMGH01000001">
    <property type="protein sequence ID" value="GGD07958.1"/>
    <property type="molecule type" value="Genomic_DNA"/>
</dbReference>
<feature type="domain" description="Endonuclease NucS C-terminal" evidence="2">
    <location>
        <begin position="135"/>
        <end position="202"/>
    </location>
</feature>
<comment type="caution">
    <text evidence="3">The sequence shown here is derived from an EMBL/GenBank/DDBJ whole genome shotgun (WGS) entry which is preliminary data.</text>
</comment>
<evidence type="ECO:0000259" key="2">
    <source>
        <dbReference type="Pfam" id="PF01939"/>
    </source>
</evidence>
<sequence>MVQRHIVALPIDGALKIFPLKRWARENPDQFSGNFNPDHTSHQLRGVLIKNGWLTAETEDQFMLFPREAAHLVNEIDHSDEQESEVDVEVGSEENDISFAMEHQLRDFIIANLNGIDVGGKKLSLFRDSDGRDGKEYRTGVGLIDILAIDEDGNFVVFELKRAKSPDHAIGQIARYMGWLTANIGKDKEVSGVIVAKTIDEKLQYAIRVMPNVSLFEYSVSFTLNQVDAF</sequence>